<keyword evidence="1" id="KW-0812">Transmembrane</keyword>
<evidence type="ECO:0000313" key="2">
    <source>
        <dbReference type="EMBL" id="WKD49853.1"/>
    </source>
</evidence>
<evidence type="ECO:0008006" key="4">
    <source>
        <dbReference type="Google" id="ProtNLM"/>
    </source>
</evidence>
<evidence type="ECO:0000313" key="3">
    <source>
        <dbReference type="Proteomes" id="UP001321520"/>
    </source>
</evidence>
<reference evidence="2 3" key="1">
    <citation type="submission" date="2022-05" db="EMBL/GenBank/DDBJ databases">
        <title>Microbulbifer sp. nov., isolated from sponge.</title>
        <authorList>
            <person name="Gao L."/>
        </authorList>
    </citation>
    <scope>NUCLEOTIDE SEQUENCE [LARGE SCALE GENOMIC DNA]</scope>
    <source>
        <strain evidence="2 3">MI-G</strain>
    </source>
</reference>
<dbReference type="RefSeq" id="WP_301415698.1">
    <property type="nucleotide sequence ID" value="NZ_CP098023.1"/>
</dbReference>
<accession>A0ABY9EA26</accession>
<feature type="transmembrane region" description="Helical" evidence="1">
    <location>
        <begin position="171"/>
        <end position="195"/>
    </location>
</feature>
<proteinExistence type="predicted"/>
<keyword evidence="1" id="KW-0472">Membrane</keyword>
<name>A0ABY9EA26_9GAMM</name>
<dbReference type="Proteomes" id="UP001321520">
    <property type="component" value="Chromosome"/>
</dbReference>
<keyword evidence="3" id="KW-1185">Reference proteome</keyword>
<feature type="transmembrane region" description="Helical" evidence="1">
    <location>
        <begin position="93"/>
        <end position="113"/>
    </location>
</feature>
<protein>
    <recommendedName>
        <fullName evidence="4">DUF2157 domain-containing protein</fullName>
    </recommendedName>
</protein>
<organism evidence="2 3">
    <name type="scientific">Microbulbifer spongiae</name>
    <dbReference type="NCBI Taxonomy" id="2944933"/>
    <lineage>
        <taxon>Bacteria</taxon>
        <taxon>Pseudomonadati</taxon>
        <taxon>Pseudomonadota</taxon>
        <taxon>Gammaproteobacteria</taxon>
        <taxon>Cellvibrionales</taxon>
        <taxon>Microbulbiferaceae</taxon>
        <taxon>Microbulbifer</taxon>
    </lineage>
</organism>
<sequence length="207" mass="22944">MIEKFMNVDYSKYSIEELLQAAQSIDPEKNPVNYQKLKAEYERRKDEIDEKVSEEAEAEKDNTFEKVKLAGYLQLTGGFIFILFAIISYQNLITLSASIVLGMLSIFAGKLLLQSHELGYDLTYINQGLQLISLKIGGVVFNYAALGGVYFELTTDGSLGFNAVFNPSITLAYGSSANDGFIAIDLLAIAIIYLVGMKRSFVETEQG</sequence>
<keyword evidence="1" id="KW-1133">Transmembrane helix</keyword>
<feature type="transmembrane region" description="Helical" evidence="1">
    <location>
        <begin position="134"/>
        <end position="151"/>
    </location>
</feature>
<evidence type="ECO:0000256" key="1">
    <source>
        <dbReference type="SAM" id="Phobius"/>
    </source>
</evidence>
<gene>
    <name evidence="2" type="ORF">M8T91_00040</name>
</gene>
<feature type="transmembrane region" description="Helical" evidence="1">
    <location>
        <begin position="69"/>
        <end position="87"/>
    </location>
</feature>
<dbReference type="EMBL" id="CP098023">
    <property type="protein sequence ID" value="WKD49853.1"/>
    <property type="molecule type" value="Genomic_DNA"/>
</dbReference>